<organism evidence="3 4">
    <name type="scientific">Hungatella hathewayi</name>
    <dbReference type="NCBI Taxonomy" id="154046"/>
    <lineage>
        <taxon>Bacteria</taxon>
        <taxon>Bacillati</taxon>
        <taxon>Bacillota</taxon>
        <taxon>Clostridia</taxon>
        <taxon>Lachnospirales</taxon>
        <taxon>Lachnospiraceae</taxon>
        <taxon>Hungatella</taxon>
    </lineage>
</organism>
<name>A0AAW9WPU9_9FIRM</name>
<dbReference type="RefSeq" id="WP_006776746.1">
    <property type="nucleotide sequence ID" value="NZ_CAXSXZ010000010.1"/>
</dbReference>
<dbReference type="EMBL" id="WNME01000033">
    <property type="protein sequence ID" value="MUB66768.1"/>
    <property type="molecule type" value="Genomic_DNA"/>
</dbReference>
<dbReference type="GeneID" id="93150012"/>
<dbReference type="SUPFAM" id="SSF51735">
    <property type="entry name" value="NAD(P)-binding Rossmann-fold domains"/>
    <property type="match status" value="1"/>
</dbReference>
<dbReference type="Proteomes" id="UP000434223">
    <property type="component" value="Unassembled WGS sequence"/>
</dbReference>
<gene>
    <name evidence="3" type="ORF">GNE07_27520</name>
</gene>
<dbReference type="Pfam" id="PF01370">
    <property type="entry name" value="Epimerase"/>
    <property type="match status" value="1"/>
</dbReference>
<evidence type="ECO:0000313" key="4">
    <source>
        <dbReference type="Proteomes" id="UP000434223"/>
    </source>
</evidence>
<proteinExistence type="inferred from homology"/>
<sequence>MRVLVLGGTGAMGMPLIEKLSNRGEQVFVTSRYQHGSAEDIHYLRGNAHDENFLSEILKQKYDTIVDFMIYRSDEFASRVNSLLESTDQYIFTSSSRVYADSESPITECSSRLLDVSNDDTFLATDEYALAKARQENLLFNSGSSNWTVIRPYITYNVERLQLGTIEKNVWLYRALHGRNVPLPKDVACHQTTMTCGGDVAQAIADLVGNKRAYGEVLNLTGTQHMEWWEVWKIYSRVLQEHAGITSKLYQPEDSSGICKVMENEYQVRYDRLFDRTFDNSKLLSICPDLSFVSMEEGLTMCLRKFIKKPSWKGTFGCGVEAYLNRQTGEKTKLSELDSIATKLRYLGYRWMPGIVNILKGR</sequence>
<evidence type="ECO:0000313" key="3">
    <source>
        <dbReference type="EMBL" id="MUB66768.1"/>
    </source>
</evidence>
<dbReference type="InterPro" id="IPR036291">
    <property type="entry name" value="NAD(P)-bd_dom_sf"/>
</dbReference>
<comment type="caution">
    <text evidence="3">The sequence shown here is derived from an EMBL/GenBank/DDBJ whole genome shotgun (WGS) entry which is preliminary data.</text>
</comment>
<dbReference type="AlphaFoldDB" id="A0AAW9WPU9"/>
<accession>A0AAW9WPU9</accession>
<protein>
    <submittedName>
        <fullName evidence="3">NAD-dependent epimerase/dehydratase family protein</fullName>
    </submittedName>
</protein>
<dbReference type="InterPro" id="IPR001509">
    <property type="entry name" value="Epimerase_deHydtase"/>
</dbReference>
<reference evidence="3 4" key="1">
    <citation type="submission" date="2019-09" db="EMBL/GenBank/DDBJ databases">
        <title>Draft genome sequencing of Hungatella hathewayi 123Y-2.</title>
        <authorList>
            <person name="Lv Q."/>
            <person name="Li S."/>
        </authorList>
    </citation>
    <scope>NUCLEOTIDE SEQUENCE [LARGE SCALE GENOMIC DNA]</scope>
    <source>
        <strain evidence="3 4">123Y-2</strain>
    </source>
</reference>
<dbReference type="PANTHER" id="PTHR43000">
    <property type="entry name" value="DTDP-D-GLUCOSE 4,6-DEHYDRATASE-RELATED"/>
    <property type="match status" value="1"/>
</dbReference>
<feature type="domain" description="NAD-dependent epimerase/dehydratase" evidence="2">
    <location>
        <begin position="3"/>
        <end position="149"/>
    </location>
</feature>
<evidence type="ECO:0000259" key="2">
    <source>
        <dbReference type="Pfam" id="PF01370"/>
    </source>
</evidence>
<evidence type="ECO:0000256" key="1">
    <source>
        <dbReference type="ARBA" id="ARBA00007637"/>
    </source>
</evidence>
<comment type="similarity">
    <text evidence="1">Belongs to the NAD(P)-dependent epimerase/dehydratase family.</text>
</comment>
<dbReference type="Gene3D" id="3.40.50.720">
    <property type="entry name" value="NAD(P)-binding Rossmann-like Domain"/>
    <property type="match status" value="1"/>
</dbReference>